<comment type="similarity">
    <text evidence="2">Belongs to the major facilitator superfamily. Monocarboxylate porter (TC 2.A.1.13) family.</text>
</comment>
<dbReference type="InterPro" id="IPR050327">
    <property type="entry name" value="Proton-linked_MCT"/>
</dbReference>
<dbReference type="Gene3D" id="1.20.1250.20">
    <property type="entry name" value="MFS general substrate transporter like domains"/>
    <property type="match status" value="2"/>
</dbReference>
<feature type="transmembrane region" description="Helical" evidence="3">
    <location>
        <begin position="79"/>
        <end position="98"/>
    </location>
</feature>
<organism evidence="4 5">
    <name type="scientific">Dendrothele bispora (strain CBS 962.96)</name>
    <dbReference type="NCBI Taxonomy" id="1314807"/>
    <lineage>
        <taxon>Eukaryota</taxon>
        <taxon>Fungi</taxon>
        <taxon>Dikarya</taxon>
        <taxon>Basidiomycota</taxon>
        <taxon>Agaricomycotina</taxon>
        <taxon>Agaricomycetes</taxon>
        <taxon>Agaricomycetidae</taxon>
        <taxon>Agaricales</taxon>
        <taxon>Agaricales incertae sedis</taxon>
        <taxon>Dendrothele</taxon>
    </lineage>
</organism>
<dbReference type="Proteomes" id="UP000297245">
    <property type="component" value="Unassembled WGS sequence"/>
</dbReference>
<feature type="transmembrane region" description="Helical" evidence="3">
    <location>
        <begin position="266"/>
        <end position="287"/>
    </location>
</feature>
<feature type="transmembrane region" description="Helical" evidence="3">
    <location>
        <begin position="166"/>
        <end position="189"/>
    </location>
</feature>
<feature type="transmembrane region" description="Helical" evidence="3">
    <location>
        <begin position="359"/>
        <end position="379"/>
    </location>
</feature>
<accession>A0A4S8L302</accession>
<dbReference type="InterPro" id="IPR011701">
    <property type="entry name" value="MFS"/>
</dbReference>
<proteinExistence type="inferred from homology"/>
<dbReference type="GO" id="GO:0022857">
    <property type="term" value="F:transmembrane transporter activity"/>
    <property type="evidence" value="ECO:0007669"/>
    <property type="project" value="InterPro"/>
</dbReference>
<feature type="transmembrane region" description="Helical" evidence="3">
    <location>
        <begin position="132"/>
        <end position="154"/>
    </location>
</feature>
<feature type="transmembrane region" description="Helical" evidence="3">
    <location>
        <begin position="105"/>
        <end position="126"/>
    </location>
</feature>
<protein>
    <submittedName>
        <fullName evidence="4">MFS general substrate transporter</fullName>
    </submittedName>
</protein>
<reference evidence="4 5" key="1">
    <citation type="journal article" date="2019" name="Nat. Ecol. Evol.">
        <title>Megaphylogeny resolves global patterns of mushroom evolution.</title>
        <authorList>
            <person name="Varga T."/>
            <person name="Krizsan K."/>
            <person name="Foldi C."/>
            <person name="Dima B."/>
            <person name="Sanchez-Garcia M."/>
            <person name="Sanchez-Ramirez S."/>
            <person name="Szollosi G.J."/>
            <person name="Szarkandi J.G."/>
            <person name="Papp V."/>
            <person name="Albert L."/>
            <person name="Andreopoulos W."/>
            <person name="Angelini C."/>
            <person name="Antonin V."/>
            <person name="Barry K.W."/>
            <person name="Bougher N.L."/>
            <person name="Buchanan P."/>
            <person name="Buyck B."/>
            <person name="Bense V."/>
            <person name="Catcheside P."/>
            <person name="Chovatia M."/>
            <person name="Cooper J."/>
            <person name="Damon W."/>
            <person name="Desjardin D."/>
            <person name="Finy P."/>
            <person name="Geml J."/>
            <person name="Haridas S."/>
            <person name="Hughes K."/>
            <person name="Justo A."/>
            <person name="Karasinski D."/>
            <person name="Kautmanova I."/>
            <person name="Kiss B."/>
            <person name="Kocsube S."/>
            <person name="Kotiranta H."/>
            <person name="LaButti K.M."/>
            <person name="Lechner B.E."/>
            <person name="Liimatainen K."/>
            <person name="Lipzen A."/>
            <person name="Lukacs Z."/>
            <person name="Mihaltcheva S."/>
            <person name="Morgado L.N."/>
            <person name="Niskanen T."/>
            <person name="Noordeloos M.E."/>
            <person name="Ohm R.A."/>
            <person name="Ortiz-Santana B."/>
            <person name="Ovrebo C."/>
            <person name="Racz N."/>
            <person name="Riley R."/>
            <person name="Savchenko A."/>
            <person name="Shiryaev A."/>
            <person name="Soop K."/>
            <person name="Spirin V."/>
            <person name="Szebenyi C."/>
            <person name="Tomsovsky M."/>
            <person name="Tulloss R.E."/>
            <person name="Uehling J."/>
            <person name="Grigoriev I.V."/>
            <person name="Vagvolgyi C."/>
            <person name="Papp T."/>
            <person name="Martin F.M."/>
            <person name="Miettinen O."/>
            <person name="Hibbett D.S."/>
            <person name="Nagy L.G."/>
        </authorList>
    </citation>
    <scope>NUCLEOTIDE SEQUENCE [LARGE SCALE GENOMIC DNA]</scope>
    <source>
        <strain evidence="4 5">CBS 962.96</strain>
    </source>
</reference>
<feature type="transmembrane region" description="Helical" evidence="3">
    <location>
        <begin position="201"/>
        <end position="221"/>
    </location>
</feature>
<evidence type="ECO:0000256" key="1">
    <source>
        <dbReference type="ARBA" id="ARBA00004141"/>
    </source>
</evidence>
<feature type="transmembrane region" description="Helical" evidence="3">
    <location>
        <begin position="334"/>
        <end position="353"/>
    </location>
</feature>
<dbReference type="EMBL" id="ML179705">
    <property type="protein sequence ID" value="THU82829.1"/>
    <property type="molecule type" value="Genomic_DNA"/>
</dbReference>
<dbReference type="PANTHER" id="PTHR11360:SF234">
    <property type="entry name" value="MFS-TYPE TRANSPORTER DBAD-RELATED"/>
    <property type="match status" value="1"/>
</dbReference>
<dbReference type="PANTHER" id="PTHR11360">
    <property type="entry name" value="MONOCARBOXYLATE TRANSPORTER"/>
    <property type="match status" value="1"/>
</dbReference>
<feature type="transmembrane region" description="Helical" evidence="3">
    <location>
        <begin position="307"/>
        <end position="327"/>
    </location>
</feature>
<evidence type="ECO:0000313" key="5">
    <source>
        <dbReference type="Proteomes" id="UP000297245"/>
    </source>
</evidence>
<dbReference type="OrthoDB" id="6499973at2759"/>
<name>A0A4S8L302_DENBC</name>
<evidence type="ECO:0000256" key="2">
    <source>
        <dbReference type="ARBA" id="ARBA00006727"/>
    </source>
</evidence>
<sequence>MSIESIKKNDIQVEEVPVQQSKEGDITPTRRFDGGMRAWCTVAGAWLVQFCVMGLPMSFGATEAFYATVYLTGYTPSEINWIGSLQLCLMFILGFAVGKFFDAGYFHTIAITGSTIFLFGIFMLSLAQENQYYQIFLSQGLTMAIGSGIVYIPSSSVVSHHFKQRRALAMGFITTGSAVGGFVFSTMFNHFFDNKKIGFKWGIRICAFLCLVCLIAANLLMRTNYPLRRIDSKAPETSQKDLSSAPTKPKPGSLQFVLNLLRNPSYSLNIFIAFLIGLSSYAPVFSIQLFASSFPQNQHISPGLRTYLLALINLGSIVGRTVPGIIVDRLNSNTKLAICMTAAGVVALCMPLCTRAGSIVVFCVLYGIFQGSSTALFIPSVISLDKDMSTAGVRIGVTSVPLGIAFLVGTPIAGAVVQHRGSAEDPDWWAGAIYTGVSCGFIHFHWHGACCNAILILYGTHRFYS</sequence>
<feature type="transmembrane region" description="Helical" evidence="3">
    <location>
        <begin position="433"/>
        <end position="458"/>
    </location>
</feature>
<keyword evidence="3" id="KW-0472">Membrane</keyword>
<evidence type="ECO:0000313" key="4">
    <source>
        <dbReference type="EMBL" id="THU82829.1"/>
    </source>
</evidence>
<gene>
    <name evidence="4" type="ORF">K435DRAFT_690804</name>
</gene>
<dbReference type="AlphaFoldDB" id="A0A4S8L302"/>
<dbReference type="Pfam" id="PF07690">
    <property type="entry name" value="MFS_1"/>
    <property type="match status" value="1"/>
</dbReference>
<keyword evidence="3" id="KW-1133">Transmembrane helix</keyword>
<feature type="transmembrane region" description="Helical" evidence="3">
    <location>
        <begin position="391"/>
        <end position="413"/>
    </location>
</feature>
<keyword evidence="3" id="KW-0812">Transmembrane</keyword>
<feature type="transmembrane region" description="Helical" evidence="3">
    <location>
        <begin position="38"/>
        <end position="59"/>
    </location>
</feature>
<evidence type="ECO:0000256" key="3">
    <source>
        <dbReference type="SAM" id="Phobius"/>
    </source>
</evidence>
<dbReference type="InterPro" id="IPR036259">
    <property type="entry name" value="MFS_trans_sf"/>
</dbReference>
<keyword evidence="5" id="KW-1185">Reference proteome</keyword>
<dbReference type="SUPFAM" id="SSF103473">
    <property type="entry name" value="MFS general substrate transporter"/>
    <property type="match status" value="1"/>
</dbReference>
<comment type="subcellular location">
    <subcellularLocation>
        <location evidence="1">Membrane</location>
        <topology evidence="1">Multi-pass membrane protein</topology>
    </subcellularLocation>
</comment>
<dbReference type="GO" id="GO:0016020">
    <property type="term" value="C:membrane"/>
    <property type="evidence" value="ECO:0007669"/>
    <property type="project" value="UniProtKB-SubCell"/>
</dbReference>